<reference evidence="1 2" key="1">
    <citation type="submission" date="2024-02" db="EMBL/GenBank/DDBJ databases">
        <title>Haloferula sargassicola NBRC 104335.</title>
        <authorList>
            <person name="Ichikawa N."/>
            <person name="Katano-Makiyama Y."/>
            <person name="Hidaka K."/>
        </authorList>
    </citation>
    <scope>NUCLEOTIDE SEQUENCE [LARGE SCALE GENOMIC DNA]</scope>
    <source>
        <strain evidence="1 2">NBRC 104335</strain>
    </source>
</reference>
<accession>A0ABP9UIZ8</accession>
<name>A0ABP9UIZ8_9BACT</name>
<organism evidence="1 2">
    <name type="scientific">Haloferula sargassicola</name>
    <dbReference type="NCBI Taxonomy" id="490096"/>
    <lineage>
        <taxon>Bacteria</taxon>
        <taxon>Pseudomonadati</taxon>
        <taxon>Verrucomicrobiota</taxon>
        <taxon>Verrucomicrobiia</taxon>
        <taxon>Verrucomicrobiales</taxon>
        <taxon>Verrucomicrobiaceae</taxon>
        <taxon>Haloferula</taxon>
    </lineage>
</organism>
<gene>
    <name evidence="1" type="ORF">Hsar01_00699</name>
</gene>
<evidence type="ECO:0000313" key="2">
    <source>
        <dbReference type="Proteomes" id="UP001476282"/>
    </source>
</evidence>
<protein>
    <submittedName>
        <fullName evidence="1">Uncharacterized protein</fullName>
    </submittedName>
</protein>
<dbReference type="Proteomes" id="UP001476282">
    <property type="component" value="Unassembled WGS sequence"/>
</dbReference>
<keyword evidence="2" id="KW-1185">Reference proteome</keyword>
<evidence type="ECO:0000313" key="1">
    <source>
        <dbReference type="EMBL" id="GAA5481490.1"/>
    </source>
</evidence>
<sequence length="39" mass="4430">MDGIFQDEAVTDREIAIIEEADEGKFQEIAEMEEVDVIT</sequence>
<comment type="caution">
    <text evidence="1">The sequence shown here is derived from an EMBL/GenBank/DDBJ whole genome shotgun (WGS) entry which is preliminary data.</text>
</comment>
<proteinExistence type="predicted"/>
<dbReference type="EMBL" id="BAABRI010000003">
    <property type="protein sequence ID" value="GAA5481490.1"/>
    <property type="molecule type" value="Genomic_DNA"/>
</dbReference>